<evidence type="ECO:0000313" key="16">
    <source>
        <dbReference type="Proteomes" id="UP000184082"/>
    </source>
</evidence>
<dbReference type="InterPro" id="IPR004101">
    <property type="entry name" value="Mur_ligase_C"/>
</dbReference>
<evidence type="ECO:0000256" key="3">
    <source>
        <dbReference type="ARBA" id="ARBA00022618"/>
    </source>
</evidence>
<organism evidence="15 16">
    <name type="scientific">Caminicella sporogenes DSM 14501</name>
    <dbReference type="NCBI Taxonomy" id="1121266"/>
    <lineage>
        <taxon>Bacteria</taxon>
        <taxon>Bacillati</taxon>
        <taxon>Bacillota</taxon>
        <taxon>Clostridia</taxon>
        <taxon>Peptostreptococcales</taxon>
        <taxon>Caminicellaceae</taxon>
        <taxon>Caminicella</taxon>
    </lineage>
</organism>
<dbReference type="Gene3D" id="3.40.1390.10">
    <property type="entry name" value="MurE/MurF, N-terminal domain"/>
    <property type="match status" value="1"/>
</dbReference>
<evidence type="ECO:0000259" key="13">
    <source>
        <dbReference type="Pfam" id="PF02875"/>
    </source>
</evidence>
<dbReference type="AlphaFoldDB" id="A0A1M6L107"/>
<keyword evidence="4 10" id="KW-0547">Nucleotide-binding</keyword>
<evidence type="ECO:0000313" key="15">
    <source>
        <dbReference type="EMBL" id="SHJ64891.1"/>
    </source>
</evidence>
<dbReference type="NCBIfam" id="TIGR01143">
    <property type="entry name" value="murF"/>
    <property type="match status" value="1"/>
</dbReference>
<comment type="subcellular location">
    <subcellularLocation>
        <location evidence="10 11">Cytoplasm</location>
    </subcellularLocation>
</comment>
<dbReference type="InterPro" id="IPR036565">
    <property type="entry name" value="Mur-like_cat_sf"/>
</dbReference>
<dbReference type="GO" id="GO:0051301">
    <property type="term" value="P:cell division"/>
    <property type="evidence" value="ECO:0007669"/>
    <property type="project" value="UniProtKB-KW"/>
</dbReference>
<dbReference type="GO" id="GO:0009252">
    <property type="term" value="P:peptidoglycan biosynthetic process"/>
    <property type="evidence" value="ECO:0007669"/>
    <property type="project" value="UniProtKB-UniRule"/>
</dbReference>
<comment type="function">
    <text evidence="10 11">Involved in cell wall formation. Catalyzes the final step in the synthesis of UDP-N-acetylmuramoyl-pentapeptide, the precursor of murein.</text>
</comment>
<dbReference type="InterPro" id="IPR036615">
    <property type="entry name" value="Mur_ligase_C_dom_sf"/>
</dbReference>
<dbReference type="PANTHER" id="PTHR43024:SF1">
    <property type="entry name" value="UDP-N-ACETYLMURAMOYL-TRIPEPTIDE--D-ALANYL-D-ALANINE LIGASE"/>
    <property type="match status" value="1"/>
</dbReference>
<dbReference type="Pfam" id="PF08245">
    <property type="entry name" value="Mur_ligase_M"/>
    <property type="match status" value="1"/>
</dbReference>
<dbReference type="Gene3D" id="3.90.190.20">
    <property type="entry name" value="Mur ligase, C-terminal domain"/>
    <property type="match status" value="1"/>
</dbReference>
<keyword evidence="3 10" id="KW-0132">Cell division</keyword>
<gene>
    <name evidence="10" type="primary">murF</name>
    <name evidence="15" type="ORF">SAMN02745883_00032</name>
</gene>
<dbReference type="HAMAP" id="MF_02019">
    <property type="entry name" value="MurF"/>
    <property type="match status" value="1"/>
</dbReference>
<comment type="catalytic activity">
    <reaction evidence="10 11">
        <text>D-alanyl-D-alanine + UDP-N-acetyl-alpha-D-muramoyl-L-alanyl-gamma-D-glutamyl-meso-2,6-diaminopimelate + ATP = UDP-N-acetyl-alpha-D-muramoyl-L-alanyl-gamma-D-glutamyl-meso-2,6-diaminopimeloyl-D-alanyl-D-alanine + ADP + phosphate + H(+)</text>
        <dbReference type="Rhea" id="RHEA:28374"/>
        <dbReference type="ChEBI" id="CHEBI:15378"/>
        <dbReference type="ChEBI" id="CHEBI:30616"/>
        <dbReference type="ChEBI" id="CHEBI:43474"/>
        <dbReference type="ChEBI" id="CHEBI:57822"/>
        <dbReference type="ChEBI" id="CHEBI:61386"/>
        <dbReference type="ChEBI" id="CHEBI:83905"/>
        <dbReference type="ChEBI" id="CHEBI:456216"/>
        <dbReference type="EC" id="6.3.2.10"/>
    </reaction>
</comment>
<dbReference type="UniPathway" id="UPA00219"/>
<dbReference type="GO" id="GO:0005737">
    <property type="term" value="C:cytoplasm"/>
    <property type="evidence" value="ECO:0007669"/>
    <property type="project" value="UniProtKB-SubCell"/>
</dbReference>
<dbReference type="RefSeq" id="WP_072965343.1">
    <property type="nucleotide sequence ID" value="NZ_FRAJ01000003.1"/>
</dbReference>
<accession>A0A1M6L107</accession>
<evidence type="ECO:0000256" key="8">
    <source>
        <dbReference type="ARBA" id="ARBA00023306"/>
    </source>
</evidence>
<dbReference type="Pfam" id="PF01225">
    <property type="entry name" value="Mur_ligase"/>
    <property type="match status" value="1"/>
</dbReference>
<reference evidence="15 16" key="1">
    <citation type="submission" date="2016-11" db="EMBL/GenBank/DDBJ databases">
        <authorList>
            <person name="Jaros S."/>
            <person name="Januszkiewicz K."/>
            <person name="Wedrychowicz H."/>
        </authorList>
    </citation>
    <scope>NUCLEOTIDE SEQUENCE [LARGE SCALE GENOMIC DNA]</scope>
    <source>
        <strain evidence="15 16">DSM 14501</strain>
    </source>
</reference>
<keyword evidence="1 10" id="KW-0963">Cytoplasm</keyword>
<feature type="domain" description="Mur ligase N-terminal catalytic" evidence="12">
    <location>
        <begin position="25"/>
        <end position="96"/>
    </location>
</feature>
<dbReference type="Proteomes" id="UP000184082">
    <property type="component" value="Unassembled WGS sequence"/>
</dbReference>
<feature type="domain" description="Mur ligase C-terminal" evidence="13">
    <location>
        <begin position="320"/>
        <end position="446"/>
    </location>
</feature>
<keyword evidence="8 10" id="KW-0131">Cell cycle</keyword>
<dbReference type="GO" id="GO:0008766">
    <property type="term" value="F:UDP-N-acetylmuramoylalanyl-D-glutamyl-2,6-diaminopimelate-D-alanyl-D-alanine ligase activity"/>
    <property type="evidence" value="ECO:0007669"/>
    <property type="project" value="RHEA"/>
</dbReference>
<evidence type="ECO:0000256" key="5">
    <source>
        <dbReference type="ARBA" id="ARBA00022840"/>
    </source>
</evidence>
<dbReference type="Gene3D" id="3.40.1190.10">
    <property type="entry name" value="Mur-like, catalytic domain"/>
    <property type="match status" value="1"/>
</dbReference>
<evidence type="ECO:0000256" key="2">
    <source>
        <dbReference type="ARBA" id="ARBA00022598"/>
    </source>
</evidence>
<evidence type="ECO:0000256" key="11">
    <source>
        <dbReference type="RuleBase" id="RU004136"/>
    </source>
</evidence>
<feature type="binding site" evidence="10">
    <location>
        <begin position="112"/>
        <end position="118"/>
    </location>
    <ligand>
        <name>ATP</name>
        <dbReference type="ChEBI" id="CHEBI:30616"/>
    </ligand>
</feature>
<dbReference type="STRING" id="1121266.SAMN02745883_00032"/>
<name>A0A1M6L107_9FIRM</name>
<dbReference type="InterPro" id="IPR035911">
    <property type="entry name" value="MurE/MurF_N"/>
</dbReference>
<evidence type="ECO:0000256" key="1">
    <source>
        <dbReference type="ARBA" id="ARBA00022490"/>
    </source>
</evidence>
<dbReference type="InterPro" id="IPR013221">
    <property type="entry name" value="Mur_ligase_cen"/>
</dbReference>
<evidence type="ECO:0000259" key="12">
    <source>
        <dbReference type="Pfam" id="PF01225"/>
    </source>
</evidence>
<comment type="similarity">
    <text evidence="10">Belongs to the MurCDEF family. MurF subfamily.</text>
</comment>
<protein>
    <recommendedName>
        <fullName evidence="10 11">UDP-N-acetylmuramoyl-tripeptide--D-alanyl-D-alanine ligase</fullName>
        <ecNumber evidence="10 11">6.3.2.10</ecNumber>
    </recommendedName>
    <alternativeName>
        <fullName evidence="10">D-alanyl-D-alanine-adding enzyme</fullName>
    </alternativeName>
</protein>
<dbReference type="PANTHER" id="PTHR43024">
    <property type="entry name" value="UDP-N-ACETYLMURAMOYL-TRIPEPTIDE--D-ALANYL-D-ALANINE LIGASE"/>
    <property type="match status" value="1"/>
</dbReference>
<dbReference type="GO" id="GO:0071555">
    <property type="term" value="P:cell wall organization"/>
    <property type="evidence" value="ECO:0007669"/>
    <property type="project" value="UniProtKB-KW"/>
</dbReference>
<keyword evidence="5 10" id="KW-0067">ATP-binding</keyword>
<sequence>MEISIKDILSATGGEILSGNENLIISGISIDSRKIKEGYLFIPIIGQRFDGHMFIEDAFSLGAVAALTSRDLDIKISEDKTIIKVDDTLKSLQKIAQFLLKKTDIPVVAVTGSTGKTTTKEFISSVLSEKYKILKNEGNFNNHIGLPLTILKLKKEHDIAVLEMGMSNRGEIDVLSKLTKPKIGIITNIGISHIENLGSRKAIFKAKMEIANYMDKNSILIVNGDDDFLGTLKKSEFDFKIFSVGFKKTNDIYVEKIINSNTNEVEFLVCIENKSFNFKIKVPGIHNVYNALFAIAVGVVFKIPIDDIIKGLKKYKGSKMRLNIFKTSKGITVINDCYNASPDSMKAALEILKNIEGKRKIAVLGDMFEMGEYSESAHSEVGKMVVEKNIDLLITVGKESRMIAKTAIEKGLKSERVFTAEKNDTAINLIKDIIKQDDVILVKGSRGMKMEEIVHFLQERS</sequence>
<dbReference type="SUPFAM" id="SSF53623">
    <property type="entry name" value="MurD-like peptide ligases, catalytic domain"/>
    <property type="match status" value="1"/>
</dbReference>
<evidence type="ECO:0000256" key="9">
    <source>
        <dbReference type="ARBA" id="ARBA00023316"/>
    </source>
</evidence>
<dbReference type="InterPro" id="IPR005863">
    <property type="entry name" value="UDP-N-AcMur_synth"/>
</dbReference>
<dbReference type="GO" id="GO:0008360">
    <property type="term" value="P:regulation of cell shape"/>
    <property type="evidence" value="ECO:0007669"/>
    <property type="project" value="UniProtKB-KW"/>
</dbReference>
<comment type="pathway">
    <text evidence="10 11">Cell wall biogenesis; peptidoglycan biosynthesis.</text>
</comment>
<dbReference type="GO" id="GO:0047480">
    <property type="term" value="F:UDP-N-acetylmuramoyl-tripeptide-D-alanyl-D-alanine ligase activity"/>
    <property type="evidence" value="ECO:0007669"/>
    <property type="project" value="UniProtKB-UniRule"/>
</dbReference>
<keyword evidence="2 10" id="KW-0436">Ligase</keyword>
<evidence type="ECO:0000256" key="6">
    <source>
        <dbReference type="ARBA" id="ARBA00022960"/>
    </source>
</evidence>
<keyword evidence="9 10" id="KW-0961">Cell wall biogenesis/degradation</keyword>
<evidence type="ECO:0000256" key="7">
    <source>
        <dbReference type="ARBA" id="ARBA00022984"/>
    </source>
</evidence>
<dbReference type="SUPFAM" id="SSF63418">
    <property type="entry name" value="MurE/MurF N-terminal domain"/>
    <property type="match status" value="1"/>
</dbReference>
<dbReference type="EMBL" id="FRAJ01000003">
    <property type="protein sequence ID" value="SHJ64891.1"/>
    <property type="molecule type" value="Genomic_DNA"/>
</dbReference>
<proteinExistence type="inferred from homology"/>
<keyword evidence="7 10" id="KW-0573">Peptidoglycan synthesis</keyword>
<keyword evidence="6 10" id="KW-0133">Cell shape</keyword>
<dbReference type="GO" id="GO:0005524">
    <property type="term" value="F:ATP binding"/>
    <property type="evidence" value="ECO:0007669"/>
    <property type="project" value="UniProtKB-UniRule"/>
</dbReference>
<dbReference type="InterPro" id="IPR000713">
    <property type="entry name" value="Mur_ligase_N"/>
</dbReference>
<evidence type="ECO:0000259" key="14">
    <source>
        <dbReference type="Pfam" id="PF08245"/>
    </source>
</evidence>
<keyword evidence="16" id="KW-1185">Reference proteome</keyword>
<dbReference type="EC" id="6.3.2.10" evidence="10 11"/>
<evidence type="ECO:0000256" key="4">
    <source>
        <dbReference type="ARBA" id="ARBA00022741"/>
    </source>
</evidence>
<evidence type="ECO:0000256" key="10">
    <source>
        <dbReference type="HAMAP-Rule" id="MF_02019"/>
    </source>
</evidence>
<feature type="domain" description="Mur ligase central" evidence="14">
    <location>
        <begin position="110"/>
        <end position="297"/>
    </location>
</feature>
<dbReference type="InterPro" id="IPR051046">
    <property type="entry name" value="MurCDEF_CellWall_CoF430Synth"/>
</dbReference>
<dbReference type="SUPFAM" id="SSF53244">
    <property type="entry name" value="MurD-like peptide ligases, peptide-binding domain"/>
    <property type="match status" value="1"/>
</dbReference>
<dbReference type="Pfam" id="PF02875">
    <property type="entry name" value="Mur_ligase_C"/>
    <property type="match status" value="1"/>
</dbReference>